<comment type="subunit">
    <text evidence="19">The sodium/potassium-transporting ATPase is composed of a catalytic alpha subunit, an auxiliary non-catalytic beta subunit and an additional regulatory subunit.</text>
</comment>
<dbReference type="GO" id="GO:0098797">
    <property type="term" value="C:plasma membrane protein complex"/>
    <property type="evidence" value="ECO:0007669"/>
    <property type="project" value="UniProtKB-ARBA"/>
</dbReference>
<evidence type="ECO:0000256" key="1">
    <source>
        <dbReference type="ARBA" id="ARBA00004651"/>
    </source>
</evidence>
<dbReference type="NCBIfam" id="TIGR01106">
    <property type="entry name" value="ATPase-IIC_X-K"/>
    <property type="match status" value="1"/>
</dbReference>
<dbReference type="GO" id="GO:0030007">
    <property type="term" value="P:intracellular potassium ion homeostasis"/>
    <property type="evidence" value="ECO:0007669"/>
    <property type="project" value="TreeGrafter"/>
</dbReference>
<evidence type="ECO:0000256" key="13">
    <source>
        <dbReference type="ARBA" id="ARBA00022989"/>
    </source>
</evidence>
<dbReference type="GO" id="GO:0006883">
    <property type="term" value="P:intracellular sodium ion homeostasis"/>
    <property type="evidence" value="ECO:0007669"/>
    <property type="project" value="TreeGrafter"/>
</dbReference>
<comment type="function">
    <text evidence="18">This is the catalytic component of the active enzyme, which catalyzes the hydrolysis of ATP coupled with the exchange of sodium and potassium ions across the plasma membrane. This action creates the electrochemical gradient of sodium and potassium ions, providing the energy for active transport of various nutrients.</text>
</comment>
<dbReference type="GO" id="GO:1902600">
    <property type="term" value="P:proton transmembrane transport"/>
    <property type="evidence" value="ECO:0007669"/>
    <property type="project" value="TreeGrafter"/>
</dbReference>
<feature type="transmembrane region" description="Helical" evidence="20">
    <location>
        <begin position="80"/>
        <end position="101"/>
    </location>
</feature>
<dbReference type="InterPro" id="IPR023214">
    <property type="entry name" value="HAD_sf"/>
</dbReference>
<dbReference type="FunFam" id="1.20.1110.10:FF:000095">
    <property type="entry name" value="Sodium/potassium-transporting ATPase subunit alpha-1"/>
    <property type="match status" value="1"/>
</dbReference>
<dbReference type="GO" id="GO:0036376">
    <property type="term" value="P:sodium ion export across plasma membrane"/>
    <property type="evidence" value="ECO:0007669"/>
    <property type="project" value="TreeGrafter"/>
</dbReference>
<dbReference type="InterPro" id="IPR018303">
    <property type="entry name" value="ATPase_P-typ_P_site"/>
</dbReference>
<dbReference type="InterPro" id="IPR059000">
    <property type="entry name" value="ATPase_P-type_domA"/>
</dbReference>
<dbReference type="FunFam" id="1.20.1110.10:FF:000038">
    <property type="entry name" value="Sodium/potassium-transporting ATPase subunit alpha"/>
    <property type="match status" value="1"/>
</dbReference>
<dbReference type="InterPro" id="IPR008250">
    <property type="entry name" value="ATPase_P-typ_transduc_dom_A_sf"/>
</dbReference>
<dbReference type="SUPFAM" id="SSF81665">
    <property type="entry name" value="Calcium ATPase, transmembrane domain M"/>
    <property type="match status" value="1"/>
</dbReference>
<keyword evidence="11 20" id="KW-0630">Potassium</keyword>
<keyword evidence="14" id="KW-0915">Sodium</keyword>
<evidence type="ECO:0000313" key="23">
    <source>
        <dbReference type="WBParaSite" id="ACRNAN_Path_304.g1153.t1"/>
    </source>
</evidence>
<comment type="similarity">
    <text evidence="2 20">Belongs to the cation transport ATPase (P-type) (TC 3.A.3) family. Type IIC subfamily.</text>
</comment>
<dbReference type="GO" id="GO:0046872">
    <property type="term" value="F:metal ion binding"/>
    <property type="evidence" value="ECO:0007669"/>
    <property type="project" value="UniProtKB-KW"/>
</dbReference>
<dbReference type="FunFam" id="3.40.50.1000:FF:000004">
    <property type="entry name" value="Sodium/potassium-transporting ATPase subunit alpha"/>
    <property type="match status" value="1"/>
</dbReference>
<keyword evidence="10 20" id="KW-0067">ATP-binding</keyword>
<feature type="transmembrane region" description="Helical" evidence="20">
    <location>
        <begin position="829"/>
        <end position="856"/>
    </location>
</feature>
<evidence type="ECO:0000256" key="6">
    <source>
        <dbReference type="ARBA" id="ARBA00022553"/>
    </source>
</evidence>
<dbReference type="Pfam" id="PF00122">
    <property type="entry name" value="E1-E2_ATPase"/>
    <property type="match status" value="1"/>
</dbReference>
<dbReference type="Proteomes" id="UP000887540">
    <property type="component" value="Unplaced"/>
</dbReference>
<dbReference type="FunFam" id="2.70.150.10:FF:000003">
    <property type="entry name" value="Sodium/potassium-transporting ATPase subunit alpha"/>
    <property type="match status" value="1"/>
</dbReference>
<evidence type="ECO:0000256" key="5">
    <source>
        <dbReference type="ARBA" id="ARBA00022538"/>
    </source>
</evidence>
<dbReference type="SFLD" id="SFLDG00002">
    <property type="entry name" value="C1.7:_P-type_atpase_like"/>
    <property type="match status" value="1"/>
</dbReference>
<keyword evidence="4" id="KW-1003">Cell membrane</keyword>
<protein>
    <recommendedName>
        <fullName evidence="20">Sodium/potassium-transporting ATPase subunit alpha</fullName>
    </recommendedName>
</protein>
<keyword evidence="9 20" id="KW-0547">Nucleotide-binding</keyword>
<dbReference type="InterPro" id="IPR044492">
    <property type="entry name" value="P_typ_ATPase_HD_dom"/>
</dbReference>
<evidence type="ECO:0000256" key="16">
    <source>
        <dbReference type="ARBA" id="ARBA00023136"/>
    </source>
</evidence>
<dbReference type="InterPro" id="IPR005775">
    <property type="entry name" value="P-type_ATPase_IIC"/>
</dbReference>
<dbReference type="InterPro" id="IPR050510">
    <property type="entry name" value="Cation_transp_ATPase_P-type"/>
</dbReference>
<evidence type="ECO:0000256" key="3">
    <source>
        <dbReference type="ARBA" id="ARBA00022448"/>
    </source>
</evidence>
<dbReference type="PROSITE" id="PS00154">
    <property type="entry name" value="ATPASE_E1_E2"/>
    <property type="match status" value="1"/>
</dbReference>
<dbReference type="PRINTS" id="PR00119">
    <property type="entry name" value="CATATPASE"/>
</dbReference>
<dbReference type="InterPro" id="IPR023298">
    <property type="entry name" value="ATPase_P-typ_TM_dom_sf"/>
</dbReference>
<dbReference type="Gene3D" id="3.40.50.1000">
    <property type="entry name" value="HAD superfamily/HAD-like"/>
    <property type="match status" value="1"/>
</dbReference>
<dbReference type="InterPro" id="IPR023299">
    <property type="entry name" value="ATPase_P-typ_cyto_dom_N"/>
</dbReference>
<evidence type="ECO:0000256" key="18">
    <source>
        <dbReference type="ARBA" id="ARBA00037422"/>
    </source>
</evidence>
<dbReference type="Pfam" id="PF00690">
    <property type="entry name" value="Cation_ATPase_N"/>
    <property type="match status" value="1"/>
</dbReference>
<evidence type="ECO:0000256" key="20">
    <source>
        <dbReference type="RuleBase" id="RU362084"/>
    </source>
</evidence>
<feature type="transmembrane region" description="Helical" evidence="20">
    <location>
        <begin position="903"/>
        <end position="920"/>
    </location>
</feature>
<dbReference type="Gene3D" id="2.70.150.10">
    <property type="entry name" value="Calcium-transporting ATPase, cytoplasmic transduction domain A"/>
    <property type="match status" value="1"/>
</dbReference>
<dbReference type="InterPro" id="IPR004014">
    <property type="entry name" value="ATPase_P-typ_cation-transptr_N"/>
</dbReference>
<proteinExistence type="inferred from homology"/>
<dbReference type="InterPro" id="IPR036412">
    <property type="entry name" value="HAD-like_sf"/>
</dbReference>
<feature type="domain" description="Cation-transporting P-type ATPase N-terminal" evidence="21">
    <location>
        <begin position="26"/>
        <end position="100"/>
    </location>
</feature>
<evidence type="ECO:0000259" key="21">
    <source>
        <dbReference type="SMART" id="SM00831"/>
    </source>
</evidence>
<feature type="transmembrane region" description="Helical" evidence="20">
    <location>
        <begin position="760"/>
        <end position="780"/>
    </location>
</feature>
<evidence type="ECO:0000256" key="9">
    <source>
        <dbReference type="ARBA" id="ARBA00022741"/>
    </source>
</evidence>
<accession>A0A914C4Y8</accession>
<organism evidence="22 23">
    <name type="scientific">Acrobeloides nanus</name>
    <dbReference type="NCBI Taxonomy" id="290746"/>
    <lineage>
        <taxon>Eukaryota</taxon>
        <taxon>Metazoa</taxon>
        <taxon>Ecdysozoa</taxon>
        <taxon>Nematoda</taxon>
        <taxon>Chromadorea</taxon>
        <taxon>Rhabditida</taxon>
        <taxon>Tylenchina</taxon>
        <taxon>Cephalobomorpha</taxon>
        <taxon>Cephaloboidea</taxon>
        <taxon>Cephalobidae</taxon>
        <taxon>Acrobeloides</taxon>
    </lineage>
</organism>
<dbReference type="SFLD" id="SFLDS00003">
    <property type="entry name" value="Haloacid_Dehalogenase"/>
    <property type="match status" value="1"/>
</dbReference>
<evidence type="ECO:0000256" key="10">
    <source>
        <dbReference type="ARBA" id="ARBA00022840"/>
    </source>
</evidence>
<keyword evidence="8 20" id="KW-0812">Transmembrane</keyword>
<keyword evidence="7" id="KW-0740">Sodium/potassium transport</keyword>
<keyword evidence="15 20" id="KW-0406">Ion transport</keyword>
<evidence type="ECO:0000256" key="19">
    <source>
        <dbReference type="ARBA" id="ARBA00038795"/>
    </source>
</evidence>
<keyword evidence="16 20" id="KW-0472">Membrane</keyword>
<dbReference type="SFLD" id="SFLDF00027">
    <property type="entry name" value="p-type_atpase"/>
    <property type="match status" value="1"/>
</dbReference>
<keyword evidence="22" id="KW-1185">Reference proteome</keyword>
<dbReference type="WBParaSite" id="ACRNAN_Path_304.g1153.t1">
    <property type="protein sequence ID" value="ACRNAN_Path_304.g1153.t1"/>
    <property type="gene ID" value="ACRNAN_Path_304.g1153"/>
</dbReference>
<evidence type="ECO:0000256" key="7">
    <source>
        <dbReference type="ARBA" id="ARBA00022607"/>
    </source>
</evidence>
<dbReference type="SMART" id="SM00831">
    <property type="entry name" value="Cation_ATPase_N"/>
    <property type="match status" value="1"/>
</dbReference>
<keyword evidence="17" id="KW-0739">Sodium transport</keyword>
<keyword evidence="13 20" id="KW-1133">Transmembrane helix</keyword>
<dbReference type="GO" id="GO:0005391">
    <property type="term" value="F:P-type sodium:potassium-exchanging transporter activity"/>
    <property type="evidence" value="ECO:0007669"/>
    <property type="project" value="UniProtKB-ARBA"/>
</dbReference>
<evidence type="ECO:0000313" key="22">
    <source>
        <dbReference type="Proteomes" id="UP000887540"/>
    </source>
</evidence>
<dbReference type="GO" id="GO:1990573">
    <property type="term" value="P:potassium ion import across plasma membrane"/>
    <property type="evidence" value="ECO:0007669"/>
    <property type="project" value="TreeGrafter"/>
</dbReference>
<dbReference type="PANTHER" id="PTHR43294:SF13">
    <property type="entry name" value="SODIUM_POTASSIUM-TRANSPORTING ATPASE SUBUNIT ALPHA"/>
    <property type="match status" value="1"/>
</dbReference>
<keyword evidence="5 20" id="KW-0633">Potassium transport</keyword>
<dbReference type="AlphaFoldDB" id="A0A914C4Y8"/>
<keyword evidence="6" id="KW-0597">Phosphoprotein</keyword>
<dbReference type="GO" id="GO:0016887">
    <property type="term" value="F:ATP hydrolysis activity"/>
    <property type="evidence" value="ECO:0007669"/>
    <property type="project" value="InterPro"/>
</dbReference>
<dbReference type="SUPFAM" id="SSF81660">
    <property type="entry name" value="Metal cation-transporting ATPase, ATP-binding domain N"/>
    <property type="match status" value="1"/>
</dbReference>
<dbReference type="Pfam" id="PF13246">
    <property type="entry name" value="Cation_ATPase"/>
    <property type="match status" value="1"/>
</dbReference>
<dbReference type="CDD" id="cd02608">
    <property type="entry name" value="P-type_ATPase_Na-K_like"/>
    <property type="match status" value="1"/>
</dbReference>
<dbReference type="Gene3D" id="1.20.1110.10">
    <property type="entry name" value="Calcium-transporting ATPase, transmembrane domain"/>
    <property type="match status" value="1"/>
</dbReference>
<feature type="transmembrane region" description="Helical" evidence="20">
    <location>
        <begin position="940"/>
        <end position="959"/>
    </location>
</feature>
<feature type="transmembrane region" description="Helical" evidence="20">
    <location>
        <begin position="275"/>
        <end position="299"/>
    </location>
</feature>
<dbReference type="InterPro" id="IPR006068">
    <property type="entry name" value="ATPase_P-typ_cation-transptr_C"/>
</dbReference>
<dbReference type="PRINTS" id="PR00121">
    <property type="entry name" value="NAKATPASE"/>
</dbReference>
<dbReference type="Gene3D" id="3.40.1110.10">
    <property type="entry name" value="Calcium-transporting ATPase, cytoplasmic domain N"/>
    <property type="match status" value="1"/>
</dbReference>
<evidence type="ECO:0000256" key="2">
    <source>
        <dbReference type="ARBA" id="ARBA00006934"/>
    </source>
</evidence>
<dbReference type="SUPFAM" id="SSF56784">
    <property type="entry name" value="HAD-like"/>
    <property type="match status" value="1"/>
</dbReference>
<evidence type="ECO:0000256" key="15">
    <source>
        <dbReference type="ARBA" id="ARBA00023065"/>
    </source>
</evidence>
<evidence type="ECO:0000256" key="17">
    <source>
        <dbReference type="ARBA" id="ARBA00023201"/>
    </source>
</evidence>
<feature type="transmembrane region" description="Helical" evidence="20">
    <location>
        <begin position="113"/>
        <end position="133"/>
    </location>
</feature>
<dbReference type="NCBIfam" id="TIGR01494">
    <property type="entry name" value="ATPase_P-type"/>
    <property type="match status" value="2"/>
</dbReference>
<dbReference type="GO" id="GO:0090533">
    <property type="term" value="C:cation-transporting ATPase complex"/>
    <property type="evidence" value="ECO:0007669"/>
    <property type="project" value="UniProtKB-ARBA"/>
</dbReference>
<evidence type="ECO:0000256" key="8">
    <source>
        <dbReference type="ARBA" id="ARBA00022692"/>
    </source>
</evidence>
<dbReference type="Pfam" id="PF00689">
    <property type="entry name" value="Cation_ATPase_C"/>
    <property type="match status" value="1"/>
</dbReference>
<dbReference type="FunFam" id="3.40.1110.10:FF:000001">
    <property type="entry name" value="Sodium/potassium-transporting ATPase subunit alpha"/>
    <property type="match status" value="1"/>
</dbReference>
<evidence type="ECO:0000256" key="14">
    <source>
        <dbReference type="ARBA" id="ARBA00023053"/>
    </source>
</evidence>
<keyword evidence="3 20" id="KW-0813">Transport</keyword>
<evidence type="ECO:0000256" key="11">
    <source>
        <dbReference type="ARBA" id="ARBA00022958"/>
    </source>
</evidence>
<feature type="transmembrane region" description="Helical" evidence="20">
    <location>
        <begin position="786"/>
        <end position="808"/>
    </location>
</feature>
<dbReference type="InterPro" id="IPR001757">
    <property type="entry name" value="P_typ_ATPase"/>
</dbReference>
<evidence type="ECO:0000256" key="12">
    <source>
        <dbReference type="ARBA" id="ARBA00022967"/>
    </source>
</evidence>
<reference evidence="23" key="1">
    <citation type="submission" date="2022-11" db="UniProtKB">
        <authorList>
            <consortium name="WormBaseParasite"/>
        </authorList>
    </citation>
    <scope>IDENTIFICATION</scope>
</reference>
<feature type="transmembrane region" description="Helical" evidence="20">
    <location>
        <begin position="965"/>
        <end position="985"/>
    </location>
</feature>
<dbReference type="SUPFAM" id="SSF81653">
    <property type="entry name" value="Calcium ATPase, transduction domain A"/>
    <property type="match status" value="1"/>
</dbReference>
<sequence>MAGKQKTLKKSKGADLDDLKQEVRMDEHTISAEELAGRLETNYDTGLTTRKADQVLARDGPNALSPPRTTPEWIKFCKNLFGGFSMLLWVGAVLCYVAYAVDVWSLEYPSKDNLYLGLVLMMVVIVTGCFQYYQESKSSKIMESFKNMVPTFALVYRDGQKIQIATEKLVVGDVVEVKGGDRIPADLRIIKGFGFKVDNSSLTGESEPQSRSPECTNENPLETKNLAFFSTNAVEGTAKGVVINTGDRTIMGRIAHLASDIDSGMTPIAREIEHFIHIITGVAVFLGATFFIIAFILGYHWLTAVVFLIGIIVANVPEGLIATVTVCLTLTAKRMASKNCLVKNLEAVETLGSTSTICSDKTGTLTQNRMTVSHIWCDQNIKSCDTTENYSAEAKKEEKSETYNALLRVAALCNRAEFKPGQTDIPVLRRDCTGDASEIALLKFSEITLGNIIRYREKNPKIVEIPFNSTNKYQVSIHETDVEADGYLLVMKGAPERILERCSTILLDGKVYDMDDKLRAEFNTAYLELGGMGERVLGFCDYRLDPKKFPRGYNFDAEDPNFPLADLRFVGLMSMIDPPRAAVPNAVAKCRSAGIKVVMVTGDHPITAKAIAKSVGIISEGSETIEDIALRLGLPIDKVDPRRAHAAVIHGSDLREMTPDQLFDIINNHDEIVFARTSPQQKLMIVEGFQRQGQIVAVTGDGVNDSPALKKADIGVAMGISGSDVSKQAADMILLDDNFASIVVGVEEGRLIFDNLKKSIAYTLTSNIPEISPFLIYILFGIPLPLGTVTILCIDLGTDMLPAISLAYEEAESDIMKRRPRDPIRDKLVNERLISLAYGMIGMIQASAGFFTYFWIMADNGFLPWRLPFIRSQWDSRAINNLEDSYGQEWTFANRKVLEYTCHTAYFVSIVIVQWADLIISKTRRNSIVQQGMGNWTMNFSLVFETCLAAFMCYCPGLDRGLNMYGLRFTWWFPALPFSVLIFVYDELRRYFIRRYPGGWVERETYY</sequence>
<feature type="transmembrane region" description="Helical" evidence="20">
    <location>
        <begin position="305"/>
        <end position="328"/>
    </location>
</feature>
<dbReference type="PANTHER" id="PTHR43294">
    <property type="entry name" value="SODIUM/POTASSIUM-TRANSPORTING ATPASE SUBUNIT ALPHA"/>
    <property type="match status" value="1"/>
</dbReference>
<name>A0A914C4Y8_9BILA</name>
<evidence type="ECO:0000256" key="4">
    <source>
        <dbReference type="ARBA" id="ARBA00022475"/>
    </source>
</evidence>
<keyword evidence="20" id="KW-0479">Metal-binding</keyword>
<comment type="subcellular location">
    <subcellularLocation>
        <location evidence="1 20">Cell membrane</location>
        <topology evidence="1 20">Multi-pass membrane protein</topology>
    </subcellularLocation>
</comment>
<keyword evidence="12" id="KW-1278">Translocase</keyword>
<dbReference type="GO" id="GO:0005524">
    <property type="term" value="F:ATP binding"/>
    <property type="evidence" value="ECO:0007669"/>
    <property type="project" value="UniProtKB-KW"/>
</dbReference>